<comment type="caution">
    <text evidence="2">The sequence shown here is derived from an EMBL/GenBank/DDBJ whole genome shotgun (WGS) entry which is preliminary data.</text>
</comment>
<evidence type="ECO:0000313" key="2">
    <source>
        <dbReference type="EMBL" id="OGG24025.1"/>
    </source>
</evidence>
<protein>
    <recommendedName>
        <fullName evidence="4">Antitoxin</fullName>
    </recommendedName>
</protein>
<dbReference type="EMBL" id="MFJV01000001">
    <property type="protein sequence ID" value="OGG24025.1"/>
    <property type="molecule type" value="Genomic_DNA"/>
</dbReference>
<accession>A0A1F6AH64</accession>
<dbReference type="STRING" id="1798392.A3A79_02405"/>
<evidence type="ECO:0000256" key="1">
    <source>
        <dbReference type="ARBA" id="ARBA00009981"/>
    </source>
</evidence>
<dbReference type="Proteomes" id="UP000178759">
    <property type="component" value="Unassembled WGS sequence"/>
</dbReference>
<proteinExistence type="inferred from homology"/>
<dbReference type="SUPFAM" id="SSF143120">
    <property type="entry name" value="YefM-like"/>
    <property type="match status" value="1"/>
</dbReference>
<dbReference type="AlphaFoldDB" id="A0A1F6AH64"/>
<name>A0A1F6AH64_9BACT</name>
<organism evidence="2 3">
    <name type="scientific">Candidatus Gottesmanbacteria bacterium RIFCSPLOWO2_01_FULL_43_11b</name>
    <dbReference type="NCBI Taxonomy" id="1798392"/>
    <lineage>
        <taxon>Bacteria</taxon>
        <taxon>Candidatus Gottesmaniibacteriota</taxon>
    </lineage>
</organism>
<evidence type="ECO:0000313" key="3">
    <source>
        <dbReference type="Proteomes" id="UP000178759"/>
    </source>
</evidence>
<sequence>MTTTSISQLKMNPSAVISQAADYPVAVENRNKVQGYVLGKNLYEAMVTFIEDYIDKRAFKNADFSKRRKAEDVFRDLGL</sequence>
<comment type="similarity">
    <text evidence="1">Belongs to the phD/YefM antitoxin family.</text>
</comment>
<dbReference type="InterPro" id="IPR036165">
    <property type="entry name" value="YefM-like_sf"/>
</dbReference>
<evidence type="ECO:0008006" key="4">
    <source>
        <dbReference type="Google" id="ProtNLM"/>
    </source>
</evidence>
<reference evidence="2 3" key="1">
    <citation type="journal article" date="2016" name="Nat. Commun.">
        <title>Thousands of microbial genomes shed light on interconnected biogeochemical processes in an aquifer system.</title>
        <authorList>
            <person name="Anantharaman K."/>
            <person name="Brown C.T."/>
            <person name="Hug L.A."/>
            <person name="Sharon I."/>
            <person name="Castelle C.J."/>
            <person name="Probst A.J."/>
            <person name="Thomas B.C."/>
            <person name="Singh A."/>
            <person name="Wilkins M.J."/>
            <person name="Karaoz U."/>
            <person name="Brodie E.L."/>
            <person name="Williams K.H."/>
            <person name="Hubbard S.S."/>
            <person name="Banfield J.F."/>
        </authorList>
    </citation>
    <scope>NUCLEOTIDE SEQUENCE [LARGE SCALE GENOMIC DNA]</scope>
</reference>
<gene>
    <name evidence="2" type="ORF">A3A79_02405</name>
</gene>